<gene>
    <name evidence="3" type="ORF">CBE74_04480</name>
</gene>
<feature type="compositionally biased region" description="Polar residues" evidence="1">
    <location>
        <begin position="63"/>
        <end position="80"/>
    </location>
</feature>
<reference evidence="3 4" key="2">
    <citation type="journal article" date="2020" name="Antonie Van Leeuwenhoek">
        <title>Phylogenomic characterisation of a novel corynebacterial species pathogenic to animals.</title>
        <authorList>
            <person name="Moller J."/>
            <person name="Musella L."/>
            <person name="Melnikov V."/>
            <person name="Geissdorfer W."/>
            <person name="Burkovski A."/>
            <person name="Sangal V."/>
        </authorList>
    </citation>
    <scope>NUCLEOTIDE SEQUENCE [LARGE SCALE GENOMIC DNA]</scope>
    <source>
        <strain evidence="3 4">PO100/5</strain>
    </source>
</reference>
<dbReference type="AlphaFoldDB" id="A0A7U5HL98"/>
<evidence type="ECO:0000313" key="3">
    <source>
        <dbReference type="EMBL" id="ARU45874.1"/>
    </source>
</evidence>
<reference evidence="3 4" key="3">
    <citation type="journal article" date="2020" name="Int. J. Syst. Evol. Microbiol.">
        <title>Corynebacterium silvaticum sp. nov., a unique group of NTTB corynebacteria in wild boar and roe deer.</title>
        <authorList>
            <person name="Dangel A."/>
            <person name="Berger A."/>
            <person name="Rau J."/>
            <person name="Eisenberg T."/>
            <person name="Kampfer P."/>
            <person name="Margos G."/>
            <person name="Contzen M."/>
            <person name="Busse H.J."/>
            <person name="Konrad R."/>
            <person name="Peters M."/>
            <person name="Sting R."/>
            <person name="Sing A."/>
        </authorList>
    </citation>
    <scope>NUCLEOTIDE SEQUENCE [LARGE SCALE GENOMIC DNA]</scope>
    <source>
        <strain evidence="3 4">PO100/5</strain>
    </source>
</reference>
<reference evidence="3 4" key="1">
    <citation type="journal article" date="2014" name="BMC Vet. Res.">
        <title>First report of Corynebacterium pseudotuberculosis from caseous lymphadenitis lesions in Black Alentejano pig (Sus scrofa domesticus).</title>
        <authorList>
            <person name="Oliveira M."/>
            <person name="Barroco C."/>
            <person name="Mottola C."/>
            <person name="Santos R."/>
            <person name="Lemsaddek A."/>
            <person name="Tavares L."/>
            <person name="Semedo-Lemsaddek T."/>
        </authorList>
    </citation>
    <scope>NUCLEOTIDE SEQUENCE [LARGE SCALE GENOMIC DNA]</scope>
    <source>
        <strain evidence="3 4">PO100/5</strain>
    </source>
</reference>
<dbReference type="KEGG" id="csil:CBE74_04480"/>
<feature type="region of interest" description="Disordered" evidence="1">
    <location>
        <begin position="31"/>
        <end position="84"/>
    </location>
</feature>
<keyword evidence="2" id="KW-0732">Signal</keyword>
<evidence type="ECO:0008006" key="5">
    <source>
        <dbReference type="Google" id="ProtNLM"/>
    </source>
</evidence>
<feature type="chain" id="PRO_5039401566" description="Secreted protein" evidence="2">
    <location>
        <begin position="32"/>
        <end position="212"/>
    </location>
</feature>
<dbReference type="GeneID" id="75007518"/>
<name>A0A7U5HL98_9CORY</name>
<dbReference type="Proteomes" id="UP000195652">
    <property type="component" value="Chromosome"/>
</dbReference>
<proteinExistence type="predicted"/>
<reference evidence="3 4" key="4">
    <citation type="journal article" date="2020" name="PLoS ONE">
        <title>Taxonomic classification of strain PO100/5 shows a broader geographic distribution and genetic markers of the recently described Corynebacterium silvaticum.</title>
        <authorList>
            <person name="Viana M.V.C."/>
            <person name="Profeta R."/>
            <person name="da Silva A.L."/>
            <person name="Hurtado R."/>
            <person name="Cerqueira J.C."/>
            <person name="Ribeiro B.F.S."/>
            <person name="Almeida M.O."/>
            <person name="Morais-Rodrigues F."/>
            <person name="Soares S.C."/>
            <person name="Oliveira M."/>
            <person name="Tavares L."/>
            <person name="Figueiredo H."/>
            <person name="Wattam A.R."/>
            <person name="Barh D."/>
            <person name="Ghosh P."/>
            <person name="Silva A."/>
            <person name="Azevedo V."/>
        </authorList>
    </citation>
    <scope>NUCLEOTIDE SEQUENCE [LARGE SCALE GENOMIC DNA]</scope>
    <source>
        <strain evidence="3 4">PO100/5</strain>
    </source>
</reference>
<feature type="signal peptide" evidence="2">
    <location>
        <begin position="1"/>
        <end position="31"/>
    </location>
</feature>
<evidence type="ECO:0000313" key="4">
    <source>
        <dbReference type="Proteomes" id="UP000195652"/>
    </source>
</evidence>
<dbReference type="EMBL" id="CP021417">
    <property type="protein sequence ID" value="ARU45874.1"/>
    <property type="molecule type" value="Genomic_DNA"/>
</dbReference>
<evidence type="ECO:0000256" key="1">
    <source>
        <dbReference type="SAM" id="MobiDB-lite"/>
    </source>
</evidence>
<accession>A0A7U5HL98</accession>
<dbReference type="RefSeq" id="WP_087453704.1">
    <property type="nucleotide sequence ID" value="NZ_CP021417.2"/>
</dbReference>
<feature type="compositionally biased region" description="Polar residues" evidence="1">
    <location>
        <begin position="31"/>
        <end position="46"/>
    </location>
</feature>
<organism evidence="3 4">
    <name type="scientific">Corynebacterium silvaticum</name>
    <dbReference type="NCBI Taxonomy" id="2320431"/>
    <lineage>
        <taxon>Bacteria</taxon>
        <taxon>Bacillati</taxon>
        <taxon>Actinomycetota</taxon>
        <taxon>Actinomycetes</taxon>
        <taxon>Mycobacteriales</taxon>
        <taxon>Corynebacteriaceae</taxon>
        <taxon>Corynebacterium</taxon>
    </lineage>
</organism>
<sequence length="212" mass="22064">MSQDSLLARKGAKALAAGLVLAMGLSACSSATNKASNAGPASSSLLPTDAQPHDTVSADAPSESGNSVESTAGASKSLSQLADFPQGDDDSALTQFFLPNGTAIQIPSELVEKIGKARNFGPLTGVEHVGEGAYMASFEGGKYLVYKNGDVEPVIGKIAETWIARGGVNSDLGAPLDDEEAISRGWSQTFEKGIISWIRDEKGKYSAEIRKK</sequence>
<evidence type="ECO:0000256" key="2">
    <source>
        <dbReference type="SAM" id="SignalP"/>
    </source>
</evidence>
<protein>
    <recommendedName>
        <fullName evidence="5">Secreted protein</fullName>
    </recommendedName>
</protein>
<keyword evidence="4" id="KW-1185">Reference proteome</keyword>